<dbReference type="PANTHER" id="PTHR11319:SF35">
    <property type="entry name" value="OUTER MEMBRANE PROTEIN PMPC-RELATED"/>
    <property type="match status" value="1"/>
</dbReference>
<keyword evidence="3" id="KW-1185">Reference proteome</keyword>
<dbReference type="Proteomes" id="UP000601435">
    <property type="component" value="Unassembled WGS sequence"/>
</dbReference>
<dbReference type="OrthoDB" id="445158at2759"/>
<evidence type="ECO:0000313" key="2">
    <source>
        <dbReference type="EMBL" id="CAE7938699.1"/>
    </source>
</evidence>
<dbReference type="AlphaFoldDB" id="A0A813C4B0"/>
<dbReference type="EMBL" id="CAJNJA010086908">
    <property type="protein sequence ID" value="CAE7938699.1"/>
    <property type="molecule type" value="Genomic_DNA"/>
</dbReference>
<gene>
    <name evidence="2" type="ORF">SNEC2469_LOCUS33260</name>
</gene>
<organism evidence="2 3">
    <name type="scientific">Symbiodinium necroappetens</name>
    <dbReference type="NCBI Taxonomy" id="1628268"/>
    <lineage>
        <taxon>Eukaryota</taxon>
        <taxon>Sar</taxon>
        <taxon>Alveolata</taxon>
        <taxon>Dinophyceae</taxon>
        <taxon>Suessiales</taxon>
        <taxon>Symbiodiniaceae</taxon>
        <taxon>Symbiodinium</taxon>
    </lineage>
</organism>
<evidence type="ECO:0008006" key="4">
    <source>
        <dbReference type="Google" id="ProtNLM"/>
    </source>
</evidence>
<feature type="transmembrane region" description="Helical" evidence="1">
    <location>
        <begin position="42"/>
        <end position="67"/>
    </location>
</feature>
<keyword evidence="1" id="KW-0812">Transmembrane</keyword>
<accession>A0A813C4B0</accession>
<dbReference type="PANTHER" id="PTHR11319">
    <property type="entry name" value="G PROTEIN-COUPLED RECEPTOR-RELATED"/>
    <property type="match status" value="1"/>
</dbReference>
<evidence type="ECO:0000313" key="3">
    <source>
        <dbReference type="Proteomes" id="UP000601435"/>
    </source>
</evidence>
<reference evidence="2" key="1">
    <citation type="submission" date="2021-02" db="EMBL/GenBank/DDBJ databases">
        <authorList>
            <person name="Dougan E. K."/>
            <person name="Rhodes N."/>
            <person name="Thang M."/>
            <person name="Chan C."/>
        </authorList>
    </citation>
    <scope>NUCLEOTIDE SEQUENCE</scope>
</reference>
<name>A0A813C4B0_9DINO</name>
<keyword evidence="1" id="KW-1133">Transmembrane helix</keyword>
<sequence length="190" mass="21993">MSQFMQMIRCISVREDRDGPVMVQRLHAHPDVECWQEEHMTLFTIGATGLVLWCFGIPLALFLRIWALRDRQEPENRRLFGYFIEGLEPRFWYWELVVKRLDIGLMLLIASTSIATDDKAKLLLFALNSGIQLAVTAWLKPYSNSQAEVLDFLECLLLGARFVLFTTVTMLLIFFPSRESIWAWSATCLA</sequence>
<feature type="transmembrane region" description="Helical" evidence="1">
    <location>
        <begin position="151"/>
        <end position="175"/>
    </location>
</feature>
<feature type="transmembrane region" description="Helical" evidence="1">
    <location>
        <begin position="122"/>
        <end position="139"/>
    </location>
</feature>
<evidence type="ECO:0000256" key="1">
    <source>
        <dbReference type="SAM" id="Phobius"/>
    </source>
</evidence>
<comment type="caution">
    <text evidence="2">The sequence shown here is derived from an EMBL/GenBank/DDBJ whole genome shotgun (WGS) entry which is preliminary data.</text>
</comment>
<protein>
    <recommendedName>
        <fullName evidence="4">TRP C-terminal domain-containing protein</fullName>
    </recommendedName>
</protein>
<proteinExistence type="predicted"/>
<keyword evidence="1" id="KW-0472">Membrane</keyword>